<accession>A0ABY4T0U6</accession>
<proteinExistence type="inferred from homology"/>
<keyword evidence="4" id="KW-0472">Membrane</keyword>
<sequence length="256" mass="27785">MRLTRVSLVLPLLLLTITAARAADDSAPSYAFGAGVQRMPSWMGAKDQRNQAIPYVDIELPGVGELSTADGLTLDLIDGEHWHGGIYGNWLWGRTHNDLGTLGGKVASLSPRFQGGGYLEYAFDKRFSVGGHLAHDTDGAGAYAALYADYTLPNIWYIEHSLEVQVEGMNGPAMRRFFGVTPTEAAVLGTSSWRPGAGWQAAHIEYDAFVPTSQHTGFALSVSYGKLFGNASDSPLVRHFGSTRQVTETLAFVYHF</sequence>
<evidence type="ECO:0000256" key="3">
    <source>
        <dbReference type="ARBA" id="ARBA00022729"/>
    </source>
</evidence>
<keyword evidence="8" id="KW-1185">Reference proteome</keyword>
<reference evidence="7" key="1">
    <citation type="submission" date="2020-10" db="EMBL/GenBank/DDBJ databases">
        <title>Whole-genome sequence of Luteibacter sp. EIF3.</title>
        <authorList>
            <person name="Friedrich I."/>
            <person name="Hertel R."/>
            <person name="Daniel R."/>
        </authorList>
    </citation>
    <scope>NUCLEOTIDE SEQUENCE</scope>
    <source>
        <strain evidence="7">EIF3</strain>
    </source>
</reference>
<evidence type="ECO:0000313" key="8">
    <source>
        <dbReference type="Proteomes" id="UP001056681"/>
    </source>
</evidence>
<feature type="signal peptide" evidence="6">
    <location>
        <begin position="1"/>
        <end position="22"/>
    </location>
</feature>
<dbReference type="RefSeq" id="WP_250338557.1">
    <property type="nucleotide sequence ID" value="NZ_CP063231.1"/>
</dbReference>
<feature type="chain" id="PRO_5046446866" evidence="6">
    <location>
        <begin position="23"/>
        <end position="256"/>
    </location>
</feature>
<name>A0ABY4T0U6_9GAMM</name>
<evidence type="ECO:0000256" key="5">
    <source>
        <dbReference type="ARBA" id="ARBA00023237"/>
    </source>
</evidence>
<dbReference type="Proteomes" id="UP001056681">
    <property type="component" value="Chromosome"/>
</dbReference>
<comment type="similarity">
    <text evidence="2">Belongs to the MipA/OmpV family.</text>
</comment>
<evidence type="ECO:0000256" key="4">
    <source>
        <dbReference type="ARBA" id="ARBA00023136"/>
    </source>
</evidence>
<protein>
    <submittedName>
        <fullName evidence="7">MipA/OmpV family protein</fullName>
    </submittedName>
</protein>
<comment type="subcellular location">
    <subcellularLocation>
        <location evidence="1">Cell outer membrane</location>
    </subcellularLocation>
</comment>
<evidence type="ECO:0000256" key="2">
    <source>
        <dbReference type="ARBA" id="ARBA00005722"/>
    </source>
</evidence>
<organism evidence="7 8">
    <name type="scientific">Luteibacter flocculans</name>
    <dbReference type="NCBI Taxonomy" id="2780091"/>
    <lineage>
        <taxon>Bacteria</taxon>
        <taxon>Pseudomonadati</taxon>
        <taxon>Pseudomonadota</taxon>
        <taxon>Gammaproteobacteria</taxon>
        <taxon>Lysobacterales</taxon>
        <taxon>Rhodanobacteraceae</taxon>
        <taxon>Luteibacter</taxon>
    </lineage>
</organism>
<evidence type="ECO:0000313" key="7">
    <source>
        <dbReference type="EMBL" id="URL57730.1"/>
    </source>
</evidence>
<evidence type="ECO:0000256" key="6">
    <source>
        <dbReference type="SAM" id="SignalP"/>
    </source>
</evidence>
<keyword evidence="3 6" id="KW-0732">Signal</keyword>
<dbReference type="InterPro" id="IPR010583">
    <property type="entry name" value="MipA"/>
</dbReference>
<gene>
    <name evidence="7" type="ORF">IM816_14040</name>
</gene>
<keyword evidence="5" id="KW-0998">Cell outer membrane</keyword>
<dbReference type="PANTHER" id="PTHR38776:SF1">
    <property type="entry name" value="MLTA-INTERACTING PROTEIN-RELATED"/>
    <property type="match status" value="1"/>
</dbReference>
<evidence type="ECO:0000256" key="1">
    <source>
        <dbReference type="ARBA" id="ARBA00004442"/>
    </source>
</evidence>
<dbReference type="PANTHER" id="PTHR38776">
    <property type="entry name" value="MLTA-INTERACTING PROTEIN-RELATED"/>
    <property type="match status" value="1"/>
</dbReference>
<dbReference type="EMBL" id="CP063231">
    <property type="protein sequence ID" value="URL57730.1"/>
    <property type="molecule type" value="Genomic_DNA"/>
</dbReference>
<dbReference type="Pfam" id="PF06629">
    <property type="entry name" value="MipA"/>
    <property type="match status" value="1"/>
</dbReference>